<feature type="region of interest" description="Disordered" evidence="1">
    <location>
        <begin position="49"/>
        <end position="113"/>
    </location>
</feature>
<name>A0AAD7STX3_9TELE</name>
<keyword evidence="3" id="KW-1185">Reference proteome</keyword>
<dbReference type="Proteomes" id="UP001221898">
    <property type="component" value="Unassembled WGS sequence"/>
</dbReference>
<dbReference type="EMBL" id="JAINUG010000034">
    <property type="protein sequence ID" value="KAJ8408550.1"/>
    <property type="molecule type" value="Genomic_DNA"/>
</dbReference>
<protein>
    <submittedName>
        <fullName evidence="2">Uncharacterized protein</fullName>
    </submittedName>
</protein>
<evidence type="ECO:0000313" key="2">
    <source>
        <dbReference type="EMBL" id="KAJ8408550.1"/>
    </source>
</evidence>
<sequence length="113" mass="12096">MNVNHREVGQGPADIFHSLVCPHFSEEGQAGRSSLGSLPLTLAVDRRGEPEGLVLPRRRENGGKATGPVQKVPSHVNGGGQQLWTIRDITFDGPHSRNPPSVKPAVPPQAQLV</sequence>
<accession>A0AAD7STX3</accession>
<gene>
    <name evidence="2" type="ORF">AAFF_G00251850</name>
</gene>
<organism evidence="2 3">
    <name type="scientific">Aldrovandia affinis</name>
    <dbReference type="NCBI Taxonomy" id="143900"/>
    <lineage>
        <taxon>Eukaryota</taxon>
        <taxon>Metazoa</taxon>
        <taxon>Chordata</taxon>
        <taxon>Craniata</taxon>
        <taxon>Vertebrata</taxon>
        <taxon>Euteleostomi</taxon>
        <taxon>Actinopterygii</taxon>
        <taxon>Neopterygii</taxon>
        <taxon>Teleostei</taxon>
        <taxon>Notacanthiformes</taxon>
        <taxon>Halosauridae</taxon>
        <taxon>Aldrovandia</taxon>
    </lineage>
</organism>
<evidence type="ECO:0000256" key="1">
    <source>
        <dbReference type="SAM" id="MobiDB-lite"/>
    </source>
</evidence>
<reference evidence="2" key="1">
    <citation type="journal article" date="2023" name="Science">
        <title>Genome structures resolve the early diversification of teleost fishes.</title>
        <authorList>
            <person name="Parey E."/>
            <person name="Louis A."/>
            <person name="Montfort J."/>
            <person name="Bouchez O."/>
            <person name="Roques C."/>
            <person name="Iampietro C."/>
            <person name="Lluch J."/>
            <person name="Castinel A."/>
            <person name="Donnadieu C."/>
            <person name="Desvignes T."/>
            <person name="Floi Bucao C."/>
            <person name="Jouanno E."/>
            <person name="Wen M."/>
            <person name="Mejri S."/>
            <person name="Dirks R."/>
            <person name="Jansen H."/>
            <person name="Henkel C."/>
            <person name="Chen W.J."/>
            <person name="Zahm M."/>
            <person name="Cabau C."/>
            <person name="Klopp C."/>
            <person name="Thompson A.W."/>
            <person name="Robinson-Rechavi M."/>
            <person name="Braasch I."/>
            <person name="Lecointre G."/>
            <person name="Bobe J."/>
            <person name="Postlethwait J.H."/>
            <person name="Berthelot C."/>
            <person name="Roest Crollius H."/>
            <person name="Guiguen Y."/>
        </authorList>
    </citation>
    <scope>NUCLEOTIDE SEQUENCE</scope>
    <source>
        <strain evidence="2">NC1722</strain>
    </source>
</reference>
<comment type="caution">
    <text evidence="2">The sequence shown here is derived from an EMBL/GenBank/DDBJ whole genome shotgun (WGS) entry which is preliminary data.</text>
</comment>
<evidence type="ECO:0000313" key="3">
    <source>
        <dbReference type="Proteomes" id="UP001221898"/>
    </source>
</evidence>
<dbReference type="AlphaFoldDB" id="A0AAD7STX3"/>
<proteinExistence type="predicted"/>